<reference evidence="1 2" key="1">
    <citation type="journal article" date="2019" name="Nat. Ecol. Evol.">
        <title>Megaphylogeny resolves global patterns of mushroom evolution.</title>
        <authorList>
            <person name="Varga T."/>
            <person name="Krizsan K."/>
            <person name="Foldi C."/>
            <person name="Dima B."/>
            <person name="Sanchez-Garcia M."/>
            <person name="Sanchez-Ramirez S."/>
            <person name="Szollosi G.J."/>
            <person name="Szarkandi J.G."/>
            <person name="Papp V."/>
            <person name="Albert L."/>
            <person name="Andreopoulos W."/>
            <person name="Angelini C."/>
            <person name="Antonin V."/>
            <person name="Barry K.W."/>
            <person name="Bougher N.L."/>
            <person name="Buchanan P."/>
            <person name="Buyck B."/>
            <person name="Bense V."/>
            <person name="Catcheside P."/>
            <person name="Chovatia M."/>
            <person name="Cooper J."/>
            <person name="Damon W."/>
            <person name="Desjardin D."/>
            <person name="Finy P."/>
            <person name="Geml J."/>
            <person name="Haridas S."/>
            <person name="Hughes K."/>
            <person name="Justo A."/>
            <person name="Karasinski D."/>
            <person name="Kautmanova I."/>
            <person name="Kiss B."/>
            <person name="Kocsube S."/>
            <person name="Kotiranta H."/>
            <person name="LaButti K.M."/>
            <person name="Lechner B.E."/>
            <person name="Liimatainen K."/>
            <person name="Lipzen A."/>
            <person name="Lukacs Z."/>
            <person name="Mihaltcheva S."/>
            <person name="Morgado L.N."/>
            <person name="Niskanen T."/>
            <person name="Noordeloos M.E."/>
            <person name="Ohm R.A."/>
            <person name="Ortiz-Santana B."/>
            <person name="Ovrebo C."/>
            <person name="Racz N."/>
            <person name="Riley R."/>
            <person name="Savchenko A."/>
            <person name="Shiryaev A."/>
            <person name="Soop K."/>
            <person name="Spirin V."/>
            <person name="Szebenyi C."/>
            <person name="Tomsovsky M."/>
            <person name="Tulloss R.E."/>
            <person name="Uehling J."/>
            <person name="Grigoriev I.V."/>
            <person name="Vagvolgyi C."/>
            <person name="Papp T."/>
            <person name="Martin F.M."/>
            <person name="Miettinen O."/>
            <person name="Hibbett D.S."/>
            <person name="Nagy L.G."/>
        </authorList>
    </citation>
    <scope>NUCLEOTIDE SEQUENCE [LARGE SCALE GENOMIC DNA]</scope>
    <source>
        <strain evidence="1 2">NL-1719</strain>
    </source>
</reference>
<evidence type="ECO:0000313" key="1">
    <source>
        <dbReference type="EMBL" id="TFK70348.1"/>
    </source>
</evidence>
<protein>
    <submittedName>
        <fullName evidence="1">Uncharacterized protein</fullName>
    </submittedName>
</protein>
<accession>A0ACD3AX83</accession>
<name>A0ACD3AX83_9AGAR</name>
<dbReference type="Proteomes" id="UP000308600">
    <property type="component" value="Unassembled WGS sequence"/>
</dbReference>
<dbReference type="EMBL" id="ML208314">
    <property type="protein sequence ID" value="TFK70348.1"/>
    <property type="molecule type" value="Genomic_DNA"/>
</dbReference>
<organism evidence="1 2">
    <name type="scientific">Pluteus cervinus</name>
    <dbReference type="NCBI Taxonomy" id="181527"/>
    <lineage>
        <taxon>Eukaryota</taxon>
        <taxon>Fungi</taxon>
        <taxon>Dikarya</taxon>
        <taxon>Basidiomycota</taxon>
        <taxon>Agaricomycotina</taxon>
        <taxon>Agaricomycetes</taxon>
        <taxon>Agaricomycetidae</taxon>
        <taxon>Agaricales</taxon>
        <taxon>Pluteineae</taxon>
        <taxon>Pluteaceae</taxon>
        <taxon>Pluteus</taxon>
    </lineage>
</organism>
<gene>
    <name evidence="1" type="ORF">BDN72DRAFT_940765</name>
</gene>
<proteinExistence type="predicted"/>
<keyword evidence="2" id="KW-1185">Reference proteome</keyword>
<sequence>MFIGLAVGLGTGKTDKYSTLCYLSGVAWGKFWVNQNPIFRFFYSVSILLPIPNARITFTLRSATSLLLLLFATTTGRYEHLSSPRITPGRINRNSPTKRLKFDKDDEDAKLTSNYASAPFSATPTNETLMDPGDDALLEKSQHSPQISDGNEDEATPPPQPAQAKITSTFDDFIPSEVLTDSRTKTAKLAWKKENPKKNVKERKKRALETWNSRSILAASSSEGTMAATNTSEFNGTDLKNEGSSYI</sequence>
<evidence type="ECO:0000313" key="2">
    <source>
        <dbReference type="Proteomes" id="UP000308600"/>
    </source>
</evidence>